<name>A0A9X3SBD4_9ACTN</name>
<feature type="domain" description="AB hydrolase-1" evidence="2">
    <location>
        <begin position="184"/>
        <end position="246"/>
    </location>
</feature>
<dbReference type="Gene3D" id="3.40.50.1820">
    <property type="entry name" value="alpha/beta hydrolase"/>
    <property type="match status" value="1"/>
</dbReference>
<keyword evidence="4" id="KW-1185">Reference proteome</keyword>
<dbReference type="AlphaFoldDB" id="A0A9X3SBD4"/>
<comment type="caution">
    <text evidence="3">The sequence shown here is derived from an EMBL/GenBank/DDBJ whole genome shotgun (WGS) entry which is preliminary data.</text>
</comment>
<dbReference type="SUPFAM" id="SSF53474">
    <property type="entry name" value="alpha/beta-Hydrolases"/>
    <property type="match status" value="1"/>
</dbReference>
<accession>A0A9X3SBD4</accession>
<protein>
    <submittedName>
        <fullName evidence="3">Alpha/beta hydrolase</fullName>
    </submittedName>
</protein>
<dbReference type="PANTHER" id="PTHR43329">
    <property type="entry name" value="EPOXIDE HYDROLASE"/>
    <property type="match status" value="1"/>
</dbReference>
<dbReference type="Proteomes" id="UP001149140">
    <property type="component" value="Unassembled WGS sequence"/>
</dbReference>
<dbReference type="GO" id="GO:0016787">
    <property type="term" value="F:hydrolase activity"/>
    <property type="evidence" value="ECO:0007669"/>
    <property type="project" value="UniProtKB-KW"/>
</dbReference>
<evidence type="ECO:0000313" key="3">
    <source>
        <dbReference type="EMBL" id="MDA0166918.1"/>
    </source>
</evidence>
<sequence length="260" mass="29528">MIDGYAELDTVRLHYVEVGEGPLVVLLHGFPEFWYGWRHQLEPLAAAGFRVVAPDLRGYNRSSKPVGRAAYRLDALAGDVRQLIEERGEARACVAGHDWGGAVAWALAMAHPEVVRRLAILNAPHPRRFRQAVVRPRQAARSWYMGLFQLPWLPEFLGPRVFPFKDDPRYREAWAQPGALTAMFNYYRAIPPRTRIAPVSAPTLVIWGRHDAYLTLDVAEPLRSDVPELDRVVVLNTSHWVQHEAPEEVSRLLAEFFALP</sequence>
<reference evidence="3" key="1">
    <citation type="submission" date="2022-10" db="EMBL/GenBank/DDBJ databases">
        <title>The WGS of Solirubrobacter ginsenosidimutans DSM 21036.</title>
        <authorList>
            <person name="Jiang Z."/>
        </authorList>
    </citation>
    <scope>NUCLEOTIDE SEQUENCE</scope>
    <source>
        <strain evidence="3">DSM 21036</strain>
    </source>
</reference>
<dbReference type="PRINTS" id="PR00111">
    <property type="entry name" value="ABHYDROLASE"/>
</dbReference>
<dbReference type="InterPro" id="IPR000073">
    <property type="entry name" value="AB_hydrolase_1"/>
</dbReference>
<evidence type="ECO:0000259" key="2">
    <source>
        <dbReference type="Pfam" id="PF00561"/>
    </source>
</evidence>
<dbReference type="PRINTS" id="PR00412">
    <property type="entry name" value="EPOXHYDRLASE"/>
</dbReference>
<organism evidence="3 4">
    <name type="scientific">Solirubrobacter ginsenosidimutans</name>
    <dbReference type="NCBI Taxonomy" id="490573"/>
    <lineage>
        <taxon>Bacteria</taxon>
        <taxon>Bacillati</taxon>
        <taxon>Actinomycetota</taxon>
        <taxon>Thermoleophilia</taxon>
        <taxon>Solirubrobacterales</taxon>
        <taxon>Solirubrobacteraceae</taxon>
        <taxon>Solirubrobacter</taxon>
    </lineage>
</organism>
<keyword evidence="1 3" id="KW-0378">Hydrolase</keyword>
<dbReference type="InterPro" id="IPR000639">
    <property type="entry name" value="Epox_hydrolase-like"/>
</dbReference>
<dbReference type="RefSeq" id="WP_270046170.1">
    <property type="nucleotide sequence ID" value="NZ_JAPDOD010000080.1"/>
</dbReference>
<dbReference type="InterPro" id="IPR029058">
    <property type="entry name" value="AB_hydrolase_fold"/>
</dbReference>
<proteinExistence type="predicted"/>
<dbReference type="EMBL" id="JAPDOD010000080">
    <property type="protein sequence ID" value="MDA0166918.1"/>
    <property type="molecule type" value="Genomic_DNA"/>
</dbReference>
<dbReference type="Pfam" id="PF00561">
    <property type="entry name" value="Abhydrolase_1"/>
    <property type="match status" value="2"/>
</dbReference>
<feature type="domain" description="AB hydrolase-1" evidence="2">
    <location>
        <begin position="22"/>
        <end position="126"/>
    </location>
</feature>
<evidence type="ECO:0000313" key="4">
    <source>
        <dbReference type="Proteomes" id="UP001149140"/>
    </source>
</evidence>
<evidence type="ECO:0000256" key="1">
    <source>
        <dbReference type="ARBA" id="ARBA00022801"/>
    </source>
</evidence>
<gene>
    <name evidence="3" type="ORF">OM076_42050</name>
</gene>